<evidence type="ECO:0000256" key="2">
    <source>
        <dbReference type="ARBA" id="ARBA00007524"/>
    </source>
</evidence>
<evidence type="ECO:0000313" key="7">
    <source>
        <dbReference type="EMBL" id="MFB9903695.1"/>
    </source>
</evidence>
<comment type="similarity">
    <text evidence="2">Belongs to the TspO/BZRP family.</text>
</comment>
<feature type="transmembrane region" description="Helical" evidence="6">
    <location>
        <begin position="82"/>
        <end position="100"/>
    </location>
</feature>
<dbReference type="Proteomes" id="UP001589693">
    <property type="component" value="Unassembled WGS sequence"/>
</dbReference>
<accession>A0ABV5ZS44</accession>
<feature type="transmembrane region" description="Helical" evidence="6">
    <location>
        <begin position="51"/>
        <end position="73"/>
    </location>
</feature>
<comment type="subcellular location">
    <subcellularLocation>
        <location evidence="1">Membrane</location>
        <topology evidence="1">Multi-pass membrane protein</topology>
    </subcellularLocation>
</comment>
<feature type="transmembrane region" description="Helical" evidence="6">
    <location>
        <begin position="138"/>
        <end position="157"/>
    </location>
</feature>
<evidence type="ECO:0000256" key="5">
    <source>
        <dbReference type="ARBA" id="ARBA00023136"/>
    </source>
</evidence>
<organism evidence="7 8">
    <name type="scientific">Allokutzneria oryzae</name>
    <dbReference type="NCBI Taxonomy" id="1378989"/>
    <lineage>
        <taxon>Bacteria</taxon>
        <taxon>Bacillati</taxon>
        <taxon>Actinomycetota</taxon>
        <taxon>Actinomycetes</taxon>
        <taxon>Pseudonocardiales</taxon>
        <taxon>Pseudonocardiaceae</taxon>
        <taxon>Allokutzneria</taxon>
    </lineage>
</organism>
<evidence type="ECO:0000256" key="6">
    <source>
        <dbReference type="SAM" id="Phobius"/>
    </source>
</evidence>
<comment type="caution">
    <text evidence="7">The sequence shown here is derived from an EMBL/GenBank/DDBJ whole genome shotgun (WGS) entry which is preliminary data.</text>
</comment>
<evidence type="ECO:0000256" key="3">
    <source>
        <dbReference type="ARBA" id="ARBA00022692"/>
    </source>
</evidence>
<dbReference type="Pfam" id="PF03073">
    <property type="entry name" value="TspO_MBR"/>
    <property type="match status" value="1"/>
</dbReference>
<name>A0ABV5ZS44_9PSEU</name>
<dbReference type="PANTHER" id="PTHR10057">
    <property type="entry name" value="PERIPHERAL-TYPE BENZODIAZEPINE RECEPTOR"/>
    <property type="match status" value="1"/>
</dbReference>
<dbReference type="InterPro" id="IPR004307">
    <property type="entry name" value="TspO_MBR"/>
</dbReference>
<feature type="transmembrane region" description="Helical" evidence="6">
    <location>
        <begin position="106"/>
        <end position="126"/>
    </location>
</feature>
<protein>
    <submittedName>
        <fullName evidence="7">TspO/MBR family protein</fullName>
    </submittedName>
</protein>
<evidence type="ECO:0000313" key="8">
    <source>
        <dbReference type="Proteomes" id="UP001589693"/>
    </source>
</evidence>
<proteinExistence type="inferred from homology"/>
<keyword evidence="8" id="KW-1185">Reference proteome</keyword>
<keyword evidence="4 6" id="KW-1133">Transmembrane helix</keyword>
<dbReference type="Gene3D" id="1.20.1260.100">
    <property type="entry name" value="TspO/MBR protein"/>
    <property type="match status" value="1"/>
</dbReference>
<sequence>MSMAVRTPSPPVALAGFGVAVALVAVVGALSSGDAAGTYTALRQPDWAPPSWLFGPMWTVLYVLLALSGWLYWRAGAAKSGLIAYAAGLVLNAAWSPLFFGNGLRTVALVDIIALDIVVVACIWLFSQRSRAAALLQVPYLAWILFATALNTALVVLN</sequence>
<reference evidence="7 8" key="1">
    <citation type="submission" date="2024-09" db="EMBL/GenBank/DDBJ databases">
        <authorList>
            <person name="Sun Q."/>
            <person name="Mori K."/>
        </authorList>
    </citation>
    <scope>NUCLEOTIDE SEQUENCE [LARGE SCALE GENOMIC DNA]</scope>
    <source>
        <strain evidence="7 8">TBRC 7907</strain>
    </source>
</reference>
<gene>
    <name evidence="7" type="ORF">ACFFQA_07080</name>
</gene>
<dbReference type="InterPro" id="IPR038330">
    <property type="entry name" value="TspO/MBR-related_sf"/>
</dbReference>
<dbReference type="CDD" id="cd15904">
    <property type="entry name" value="TSPO_MBR"/>
    <property type="match status" value="1"/>
</dbReference>
<dbReference type="PIRSF" id="PIRSF005859">
    <property type="entry name" value="PBR"/>
    <property type="match status" value="1"/>
</dbReference>
<dbReference type="PANTHER" id="PTHR10057:SF0">
    <property type="entry name" value="TRANSLOCATOR PROTEIN"/>
    <property type="match status" value="1"/>
</dbReference>
<evidence type="ECO:0000256" key="1">
    <source>
        <dbReference type="ARBA" id="ARBA00004141"/>
    </source>
</evidence>
<dbReference type="RefSeq" id="WP_377850851.1">
    <property type="nucleotide sequence ID" value="NZ_JBHLZU010000006.1"/>
</dbReference>
<keyword evidence="3 6" id="KW-0812">Transmembrane</keyword>
<dbReference type="EMBL" id="JBHLZU010000006">
    <property type="protein sequence ID" value="MFB9903695.1"/>
    <property type="molecule type" value="Genomic_DNA"/>
</dbReference>
<evidence type="ECO:0000256" key="4">
    <source>
        <dbReference type="ARBA" id="ARBA00022989"/>
    </source>
</evidence>
<keyword evidence="5 6" id="KW-0472">Membrane</keyword>